<dbReference type="InterPro" id="IPR058163">
    <property type="entry name" value="LysR-type_TF_proteobact-type"/>
</dbReference>
<proteinExistence type="inferred from homology"/>
<dbReference type="PANTHER" id="PTHR30537:SF74">
    <property type="entry name" value="HTH-TYPE TRANSCRIPTIONAL REGULATOR TRPI"/>
    <property type="match status" value="1"/>
</dbReference>
<dbReference type="GO" id="GO:0003700">
    <property type="term" value="F:DNA-binding transcription factor activity"/>
    <property type="evidence" value="ECO:0007669"/>
    <property type="project" value="InterPro"/>
</dbReference>
<dbReference type="GO" id="GO:0043565">
    <property type="term" value="F:sequence-specific DNA binding"/>
    <property type="evidence" value="ECO:0007669"/>
    <property type="project" value="TreeGrafter"/>
</dbReference>
<dbReference type="Pfam" id="PF03466">
    <property type="entry name" value="LysR_substrate"/>
    <property type="match status" value="1"/>
</dbReference>
<dbReference type="CDD" id="cd08432">
    <property type="entry name" value="PBP2_GcdR_TrpI_HvrB_AmpR_like"/>
    <property type="match status" value="1"/>
</dbReference>
<evidence type="ECO:0000256" key="1">
    <source>
        <dbReference type="ARBA" id="ARBA00009437"/>
    </source>
</evidence>
<keyword evidence="7" id="KW-1185">Reference proteome</keyword>
<evidence type="ECO:0000259" key="5">
    <source>
        <dbReference type="PROSITE" id="PS50931"/>
    </source>
</evidence>
<gene>
    <name evidence="6" type="ORF">VFDL14_16335</name>
</gene>
<reference evidence="6 7" key="1">
    <citation type="submission" date="2014-02" db="EMBL/GenBank/DDBJ databases">
        <title>Vibrio fortis Dalian14 Genome Sequencing.</title>
        <authorList>
            <person name="Wang Y."/>
            <person name="Song L."/>
            <person name="Liu G."/>
            <person name="Ding J."/>
        </authorList>
    </citation>
    <scope>NUCLEOTIDE SEQUENCE [LARGE SCALE GENOMIC DNA]</scope>
    <source>
        <strain evidence="6 7">Dalian14</strain>
    </source>
</reference>
<keyword evidence="4" id="KW-0804">Transcription</keyword>
<dbReference type="Gene3D" id="3.40.190.10">
    <property type="entry name" value="Periplasmic binding protein-like II"/>
    <property type="match status" value="2"/>
</dbReference>
<dbReference type="STRING" id="212667.VFDL14_16335"/>
<feature type="domain" description="HTH lysR-type" evidence="5">
    <location>
        <begin position="6"/>
        <end position="63"/>
    </location>
</feature>
<dbReference type="AlphaFoldDB" id="A0A066UVA5"/>
<accession>A0A066UVA5</accession>
<keyword evidence="3" id="KW-0238">DNA-binding</keyword>
<dbReference type="Proteomes" id="UP000027219">
    <property type="component" value="Unassembled WGS sequence"/>
</dbReference>
<dbReference type="RefSeq" id="WP_032551577.1">
    <property type="nucleotide sequence ID" value="NZ_JBEEAX010000002.1"/>
</dbReference>
<dbReference type="OrthoDB" id="5526340at2"/>
<evidence type="ECO:0000256" key="4">
    <source>
        <dbReference type="ARBA" id="ARBA00023163"/>
    </source>
</evidence>
<sequence>MSERTPPFQGIYYFYIAADKGSFKLAAETLFVTAAAVSQQIRQLEDWLGAELFIRQHRKIVLTHEGEVLYLQAKKGFAHLQDGVRRINQDPNPNQLSISTVPSFAQHWLVPRIGDFRERHPDLSMLIEPTNKLITFEDSSIDICIRYGHGNYPNLESRWLMDEVLYPVCHPLYQEKYGIYSVEDLHKAELIEDRWPDMDWAIWLNEVGVEGGHTTLQFDGSHFVLEGALSVQGVALVKHSLVYRYLQEGKLVRIGNTALRPKYNYFLCAPPGYFHRDKIQRFSKWIETQVSEFGNKGREELNIVDTDFSLKWSGNSDG</sequence>
<dbReference type="EMBL" id="JFFR01000023">
    <property type="protein sequence ID" value="KDN28128.1"/>
    <property type="molecule type" value="Genomic_DNA"/>
</dbReference>
<dbReference type="GO" id="GO:0006351">
    <property type="term" value="P:DNA-templated transcription"/>
    <property type="evidence" value="ECO:0007669"/>
    <property type="project" value="TreeGrafter"/>
</dbReference>
<dbReference type="InterPro" id="IPR000847">
    <property type="entry name" value="LysR_HTH_N"/>
</dbReference>
<dbReference type="PANTHER" id="PTHR30537">
    <property type="entry name" value="HTH-TYPE TRANSCRIPTIONAL REGULATOR"/>
    <property type="match status" value="1"/>
</dbReference>
<keyword evidence="2" id="KW-0805">Transcription regulation</keyword>
<comment type="caution">
    <text evidence="6">The sequence shown here is derived from an EMBL/GenBank/DDBJ whole genome shotgun (WGS) entry which is preliminary data.</text>
</comment>
<protein>
    <submittedName>
        <fullName evidence="6">Glycine cleavage system regulatory protein</fullName>
    </submittedName>
</protein>
<name>A0A066UVA5_9VIBR</name>
<dbReference type="SUPFAM" id="SSF53850">
    <property type="entry name" value="Periplasmic binding protein-like II"/>
    <property type="match status" value="1"/>
</dbReference>
<evidence type="ECO:0000313" key="7">
    <source>
        <dbReference type="Proteomes" id="UP000027219"/>
    </source>
</evidence>
<dbReference type="InterPro" id="IPR005119">
    <property type="entry name" value="LysR_subst-bd"/>
</dbReference>
<dbReference type="FunFam" id="1.10.10.10:FF:000001">
    <property type="entry name" value="LysR family transcriptional regulator"/>
    <property type="match status" value="1"/>
</dbReference>
<dbReference type="PROSITE" id="PS50931">
    <property type="entry name" value="HTH_LYSR"/>
    <property type="match status" value="1"/>
</dbReference>
<evidence type="ECO:0000256" key="3">
    <source>
        <dbReference type="ARBA" id="ARBA00023125"/>
    </source>
</evidence>
<dbReference type="PRINTS" id="PR00039">
    <property type="entry name" value="HTHLYSR"/>
</dbReference>
<dbReference type="InterPro" id="IPR036390">
    <property type="entry name" value="WH_DNA-bd_sf"/>
</dbReference>
<organism evidence="6 7">
    <name type="scientific">Vibrio fortis</name>
    <dbReference type="NCBI Taxonomy" id="212667"/>
    <lineage>
        <taxon>Bacteria</taxon>
        <taxon>Pseudomonadati</taxon>
        <taxon>Pseudomonadota</taxon>
        <taxon>Gammaproteobacteria</taxon>
        <taxon>Vibrionales</taxon>
        <taxon>Vibrionaceae</taxon>
        <taxon>Vibrio</taxon>
    </lineage>
</organism>
<evidence type="ECO:0000313" key="6">
    <source>
        <dbReference type="EMBL" id="KDN28128.1"/>
    </source>
</evidence>
<evidence type="ECO:0000256" key="2">
    <source>
        <dbReference type="ARBA" id="ARBA00023015"/>
    </source>
</evidence>
<dbReference type="Pfam" id="PF00126">
    <property type="entry name" value="HTH_1"/>
    <property type="match status" value="1"/>
</dbReference>
<dbReference type="SUPFAM" id="SSF46785">
    <property type="entry name" value="Winged helix' DNA-binding domain"/>
    <property type="match status" value="1"/>
</dbReference>
<dbReference type="InterPro" id="IPR036388">
    <property type="entry name" value="WH-like_DNA-bd_sf"/>
</dbReference>
<comment type="similarity">
    <text evidence="1">Belongs to the LysR transcriptional regulatory family.</text>
</comment>
<dbReference type="Gene3D" id="1.10.10.10">
    <property type="entry name" value="Winged helix-like DNA-binding domain superfamily/Winged helix DNA-binding domain"/>
    <property type="match status" value="1"/>
</dbReference>